<dbReference type="RefSeq" id="WP_161813435.1">
    <property type="nucleotide sequence ID" value="NZ_BLJN01000003.1"/>
</dbReference>
<dbReference type="Pfam" id="PF14279">
    <property type="entry name" value="HNH_5"/>
    <property type="match status" value="1"/>
</dbReference>
<feature type="domain" description="HNH nuclease" evidence="1">
    <location>
        <begin position="81"/>
        <end position="134"/>
    </location>
</feature>
<comment type="caution">
    <text evidence="2">The sequence shown here is derived from an EMBL/GenBank/DDBJ whole genome shotgun (WGS) entry which is preliminary data.</text>
</comment>
<reference evidence="3" key="1">
    <citation type="submission" date="2020-01" db="EMBL/GenBank/DDBJ databases">
        <title>'Steroidobacter agaridevorans' sp. nov., agar-degrading bacteria isolated from rhizosphere soils.</title>
        <authorList>
            <person name="Ikenaga M."/>
            <person name="Kataoka M."/>
            <person name="Murouchi A."/>
            <person name="Katsuragi S."/>
            <person name="Sakai M."/>
        </authorList>
    </citation>
    <scope>NUCLEOTIDE SEQUENCE [LARGE SCALE GENOMIC DNA]</scope>
    <source>
        <strain evidence="3">YU21-B</strain>
    </source>
</reference>
<evidence type="ECO:0000313" key="3">
    <source>
        <dbReference type="Proteomes" id="UP000445000"/>
    </source>
</evidence>
<dbReference type="PANTHER" id="PTHR33877">
    <property type="entry name" value="SLL1193 PROTEIN"/>
    <property type="match status" value="1"/>
</dbReference>
<dbReference type="Proteomes" id="UP000445000">
    <property type="component" value="Unassembled WGS sequence"/>
</dbReference>
<dbReference type="AlphaFoldDB" id="A0A829YEX4"/>
<dbReference type="EMBL" id="BLJN01000003">
    <property type="protein sequence ID" value="GFE81824.1"/>
    <property type="molecule type" value="Genomic_DNA"/>
</dbReference>
<keyword evidence="3" id="KW-1185">Reference proteome</keyword>
<protein>
    <submittedName>
        <fullName evidence="2">HNH endonuclease</fullName>
    </submittedName>
</protein>
<keyword evidence="2" id="KW-0378">Hydrolase</keyword>
<organism evidence="2 3">
    <name type="scientific">Steroidobacter agaridevorans</name>
    <dbReference type="NCBI Taxonomy" id="2695856"/>
    <lineage>
        <taxon>Bacteria</taxon>
        <taxon>Pseudomonadati</taxon>
        <taxon>Pseudomonadota</taxon>
        <taxon>Gammaproteobacteria</taxon>
        <taxon>Steroidobacterales</taxon>
        <taxon>Steroidobacteraceae</taxon>
        <taxon>Steroidobacter</taxon>
    </lineage>
</organism>
<dbReference type="InterPro" id="IPR003615">
    <property type="entry name" value="HNH_nuc"/>
</dbReference>
<evidence type="ECO:0000313" key="2">
    <source>
        <dbReference type="EMBL" id="GFE81824.1"/>
    </source>
</evidence>
<gene>
    <name evidence="2" type="ORF">GCM10011487_38240</name>
</gene>
<accession>A0A829YEX4</accession>
<dbReference type="Gene3D" id="1.10.30.50">
    <property type="match status" value="1"/>
</dbReference>
<dbReference type="PANTHER" id="PTHR33877:SF2">
    <property type="entry name" value="OS07G0170200 PROTEIN"/>
    <property type="match status" value="1"/>
</dbReference>
<sequence>MSPHILALDVAGAPHRWVSVRQAAHYYATDMIAWAAGQHEFVLHGGMQRVTGLQSMIRASSIIAIKGRDFMVRHFDVVPTLNKDMLLARDRYICAYCAQRFRADQLDLEHIVPRSKGGADTWTNLVAACKACNHRKADRTPEAAGMKLHYVPYVPNRYEAFILSNRKILADQMEFLLIGVPRNSRLHLSA</sequence>
<name>A0A829YEX4_9GAMM</name>
<dbReference type="InterPro" id="IPR029471">
    <property type="entry name" value="HNH_5"/>
</dbReference>
<proteinExistence type="predicted"/>
<keyword evidence="2" id="KW-0540">Nuclease</keyword>
<keyword evidence="2" id="KW-0255">Endonuclease</keyword>
<dbReference type="GO" id="GO:0004519">
    <property type="term" value="F:endonuclease activity"/>
    <property type="evidence" value="ECO:0007669"/>
    <property type="project" value="UniProtKB-KW"/>
</dbReference>
<dbReference type="SMART" id="SM00507">
    <property type="entry name" value="HNHc"/>
    <property type="match status" value="1"/>
</dbReference>
<dbReference type="CDD" id="cd00085">
    <property type="entry name" value="HNHc"/>
    <property type="match status" value="1"/>
</dbReference>
<dbReference type="InterPro" id="IPR052892">
    <property type="entry name" value="NA-targeting_endonuclease"/>
</dbReference>
<evidence type="ECO:0000259" key="1">
    <source>
        <dbReference type="SMART" id="SM00507"/>
    </source>
</evidence>